<evidence type="ECO:0000313" key="1">
    <source>
        <dbReference type="EMBL" id="KAG9991225.1"/>
    </source>
</evidence>
<organism evidence="1 2">
    <name type="scientific">Aureobasidium melanogenum</name>
    <name type="common">Aureobasidium pullulans var. melanogenum</name>
    <dbReference type="NCBI Taxonomy" id="46634"/>
    <lineage>
        <taxon>Eukaryota</taxon>
        <taxon>Fungi</taxon>
        <taxon>Dikarya</taxon>
        <taxon>Ascomycota</taxon>
        <taxon>Pezizomycotina</taxon>
        <taxon>Dothideomycetes</taxon>
        <taxon>Dothideomycetidae</taxon>
        <taxon>Dothideales</taxon>
        <taxon>Saccotheciaceae</taxon>
        <taxon>Aureobasidium</taxon>
    </lineage>
</organism>
<dbReference type="Proteomes" id="UP000729357">
    <property type="component" value="Unassembled WGS sequence"/>
</dbReference>
<feature type="non-terminal residue" evidence="1">
    <location>
        <position position="497"/>
    </location>
</feature>
<dbReference type="PANTHER" id="PTHR36847:SF1">
    <property type="entry name" value="AMIDOLIGASE ENZYME"/>
    <property type="match status" value="1"/>
</dbReference>
<dbReference type="PANTHER" id="PTHR36847">
    <property type="entry name" value="AMIDOLIGASE ENZYME"/>
    <property type="match status" value="1"/>
</dbReference>
<comment type="caution">
    <text evidence="1">The sequence shown here is derived from an EMBL/GenBank/DDBJ whole genome shotgun (WGS) entry which is preliminary data.</text>
</comment>
<dbReference type="EMBL" id="JAHFXS010000004">
    <property type="protein sequence ID" value="KAG9991225.1"/>
    <property type="molecule type" value="Genomic_DNA"/>
</dbReference>
<evidence type="ECO:0000313" key="2">
    <source>
        <dbReference type="Proteomes" id="UP000729357"/>
    </source>
</evidence>
<proteinExistence type="predicted"/>
<gene>
    <name evidence="1" type="ORF">KCU98_g574</name>
</gene>
<accession>A0A9P8G523</accession>
<protein>
    <submittedName>
        <fullName evidence="1">Uncharacterized protein</fullName>
    </submittedName>
</protein>
<name>A0A9P8G523_AURME</name>
<keyword evidence="2" id="KW-1185">Reference proteome</keyword>
<reference evidence="1" key="2">
    <citation type="submission" date="2021-08" db="EMBL/GenBank/DDBJ databases">
        <authorList>
            <person name="Gostincar C."/>
            <person name="Sun X."/>
            <person name="Song Z."/>
            <person name="Gunde-Cimerman N."/>
        </authorList>
    </citation>
    <scope>NUCLEOTIDE SEQUENCE</scope>
    <source>
        <strain evidence="1">EXF-9298</strain>
    </source>
</reference>
<dbReference type="AlphaFoldDB" id="A0A9P8G523"/>
<sequence length="497" mass="55950">MCSFTATDHAAGQPSIMENMSFGIEFEFLCYTPRDVSPKSHLSKVLKQPVVLPCTRCTQSLTWTLPVEGTLNGFVHPFSTWTMHRDGIVKASADEKFHVPEGSNFYSMELVSRVMNFSKSTPDPIGQKYPCNGDLLEWDSQTEISTFLQKVHEAFSGTGYSSSTNKSTRLHIHFGNGKHQPSIKTSLGMFGVFAALERQFDQISPISRISGMPFKGATPGVRGLIPEYTYGKVNEWVRAGSRAFLETMRSNVKTAMEDNPETNRSTITKELQACSPPFWLSTISKFDEEVETFVNTWPLYDSTGDELCRRSMAVNLQNLMSTVGKSTVEVRAAPGSLDFSEVWAWSQSIGKLMLWLSTPNIDHNAIITIIWANPASTILDLLKEIGASQSTINYYTDRLSIDWAVRRHTRLTSTIDKDDPFKSFLLTVENNRLADHCREGVDFKIMQKLGGGYYGQIPDAVFKTLPAWIQDFPEIFFNMETCDYEKWTDKVIADAEK</sequence>
<reference evidence="1" key="1">
    <citation type="journal article" date="2021" name="J Fungi (Basel)">
        <title>Virulence traits and population genomics of the black yeast Aureobasidium melanogenum.</title>
        <authorList>
            <person name="Cernosa A."/>
            <person name="Sun X."/>
            <person name="Gostincar C."/>
            <person name="Fang C."/>
            <person name="Gunde-Cimerman N."/>
            <person name="Song Z."/>
        </authorList>
    </citation>
    <scope>NUCLEOTIDE SEQUENCE</scope>
    <source>
        <strain evidence="1">EXF-9298</strain>
    </source>
</reference>